<dbReference type="InParanoid" id="G0PD43"/>
<proteinExistence type="predicted"/>
<dbReference type="HOGENOM" id="CLU_2485323_0_0_1"/>
<dbReference type="AlphaFoldDB" id="G0PD43"/>
<accession>G0PD43</accession>
<protein>
    <submittedName>
        <fullName evidence="1">Uncharacterized protein</fullName>
    </submittedName>
</protein>
<keyword evidence="2" id="KW-1185">Reference proteome</keyword>
<gene>
    <name evidence="1" type="ORF">CAEBREN_08649</name>
</gene>
<evidence type="ECO:0000313" key="2">
    <source>
        <dbReference type="Proteomes" id="UP000008068"/>
    </source>
</evidence>
<sequence>MSNELLMDVVVVTRNKGDKSGTRNITLKNRQMIFGEDYFELTASGSGNTQNTLKFYANQLANKPLKTTPARKGLNILFDENHCKEHV</sequence>
<name>G0PD43_CAEBE</name>
<evidence type="ECO:0000313" key="1">
    <source>
        <dbReference type="EMBL" id="EGT51498.1"/>
    </source>
</evidence>
<organism evidence="2">
    <name type="scientific">Caenorhabditis brenneri</name>
    <name type="common">Nematode worm</name>
    <dbReference type="NCBI Taxonomy" id="135651"/>
    <lineage>
        <taxon>Eukaryota</taxon>
        <taxon>Metazoa</taxon>
        <taxon>Ecdysozoa</taxon>
        <taxon>Nematoda</taxon>
        <taxon>Chromadorea</taxon>
        <taxon>Rhabditida</taxon>
        <taxon>Rhabditina</taxon>
        <taxon>Rhabditomorpha</taxon>
        <taxon>Rhabditoidea</taxon>
        <taxon>Rhabditidae</taxon>
        <taxon>Peloderinae</taxon>
        <taxon>Caenorhabditis</taxon>
    </lineage>
</organism>
<reference evidence="2" key="1">
    <citation type="submission" date="2011-07" db="EMBL/GenBank/DDBJ databases">
        <authorList>
            <consortium name="Caenorhabditis brenneri Sequencing and Analysis Consortium"/>
            <person name="Wilson R.K."/>
        </authorList>
    </citation>
    <scope>NUCLEOTIDE SEQUENCE [LARGE SCALE GENOMIC DNA]</scope>
    <source>
        <strain evidence="2">PB2801</strain>
    </source>
</reference>
<dbReference type="EMBL" id="GL380263">
    <property type="protein sequence ID" value="EGT51498.1"/>
    <property type="molecule type" value="Genomic_DNA"/>
</dbReference>
<dbReference type="Proteomes" id="UP000008068">
    <property type="component" value="Unassembled WGS sequence"/>
</dbReference>